<accession>A0A136ISD8</accession>
<dbReference type="GO" id="GO:0009116">
    <property type="term" value="P:nucleoside metabolic process"/>
    <property type="evidence" value="ECO:0007669"/>
    <property type="project" value="InterPro"/>
</dbReference>
<keyword evidence="6" id="KW-1185">Reference proteome</keyword>
<organism evidence="5 6">
    <name type="scientific">Microdochium bolleyi</name>
    <dbReference type="NCBI Taxonomy" id="196109"/>
    <lineage>
        <taxon>Eukaryota</taxon>
        <taxon>Fungi</taxon>
        <taxon>Dikarya</taxon>
        <taxon>Ascomycota</taxon>
        <taxon>Pezizomycotina</taxon>
        <taxon>Sordariomycetes</taxon>
        <taxon>Xylariomycetidae</taxon>
        <taxon>Xylariales</taxon>
        <taxon>Microdochiaceae</taxon>
        <taxon>Microdochium</taxon>
    </lineage>
</organism>
<proteinExistence type="predicted"/>
<evidence type="ECO:0000313" key="6">
    <source>
        <dbReference type="Proteomes" id="UP000070501"/>
    </source>
</evidence>
<evidence type="ECO:0000259" key="4">
    <source>
        <dbReference type="Pfam" id="PF24883"/>
    </source>
</evidence>
<dbReference type="EMBL" id="KQ964260">
    <property type="protein sequence ID" value="KXJ87851.1"/>
    <property type="molecule type" value="Genomic_DNA"/>
</dbReference>
<dbReference type="PROSITE" id="PS50297">
    <property type="entry name" value="ANK_REP_REGION"/>
    <property type="match status" value="3"/>
</dbReference>
<dbReference type="SUPFAM" id="SSF52540">
    <property type="entry name" value="P-loop containing nucleoside triphosphate hydrolases"/>
    <property type="match status" value="1"/>
</dbReference>
<evidence type="ECO:0000256" key="2">
    <source>
        <dbReference type="PROSITE-ProRule" id="PRU00023"/>
    </source>
</evidence>
<name>A0A136ISD8_9PEZI</name>
<dbReference type="STRING" id="196109.A0A136ISD8"/>
<dbReference type="GO" id="GO:0003824">
    <property type="term" value="F:catalytic activity"/>
    <property type="evidence" value="ECO:0007669"/>
    <property type="project" value="InterPro"/>
</dbReference>
<feature type="repeat" description="ANK" evidence="2">
    <location>
        <begin position="988"/>
        <end position="1020"/>
    </location>
</feature>
<evidence type="ECO:0000256" key="1">
    <source>
        <dbReference type="ARBA" id="ARBA00022737"/>
    </source>
</evidence>
<dbReference type="InterPro" id="IPR036770">
    <property type="entry name" value="Ankyrin_rpt-contain_sf"/>
</dbReference>
<dbReference type="Pfam" id="PF01048">
    <property type="entry name" value="PNP_UDP_1"/>
    <property type="match status" value="1"/>
</dbReference>
<feature type="domain" description="Nephrocystin 3-like N-terminal" evidence="4">
    <location>
        <begin position="361"/>
        <end position="535"/>
    </location>
</feature>
<protein>
    <submittedName>
        <fullName evidence="5">Uncharacterized protein</fullName>
    </submittedName>
</protein>
<feature type="non-terminal residue" evidence="5">
    <location>
        <position position="1"/>
    </location>
</feature>
<dbReference type="SUPFAM" id="SSF53167">
    <property type="entry name" value="Purine and uridine phosphorylases"/>
    <property type="match status" value="1"/>
</dbReference>
<dbReference type="InterPro" id="IPR056884">
    <property type="entry name" value="NPHP3-like_N"/>
</dbReference>
<dbReference type="InterPro" id="IPR002110">
    <property type="entry name" value="Ankyrin_rpt"/>
</dbReference>
<dbReference type="Pfam" id="PF24883">
    <property type="entry name" value="NPHP3_N"/>
    <property type="match status" value="1"/>
</dbReference>
<dbReference type="InterPro" id="IPR035994">
    <property type="entry name" value="Nucleoside_phosphorylase_sf"/>
</dbReference>
<feature type="repeat" description="ANK" evidence="2">
    <location>
        <begin position="1021"/>
        <end position="1053"/>
    </location>
</feature>
<keyword evidence="1" id="KW-0677">Repeat</keyword>
<dbReference type="Gene3D" id="3.40.50.300">
    <property type="entry name" value="P-loop containing nucleotide triphosphate hydrolases"/>
    <property type="match status" value="1"/>
</dbReference>
<dbReference type="AlphaFoldDB" id="A0A136ISD8"/>
<dbReference type="SUPFAM" id="SSF48403">
    <property type="entry name" value="Ankyrin repeat"/>
    <property type="match status" value="1"/>
</dbReference>
<dbReference type="Gene3D" id="3.40.50.1580">
    <property type="entry name" value="Nucleoside phosphorylase domain"/>
    <property type="match status" value="1"/>
</dbReference>
<sequence length="1115" mass="124387">DYEIGWICALHVEFAAAQALLDLVHETLPLHPNDSNHYVLGQMGRFNVALACLPAGGMGMNNAAIVSSNMRRTFVSIELQLVVGIAGGVPSATNDIRLGDVVVGLNVVQHDFGKTIQEGLFTGTATVYTPSAKVMAAVTALRAQYDMRGSQIPSMLDHMLLDYPKMTQYASRDRLQDDLFESTYEHPGTSTTCETCARSRLVTRGSRAETAPIVHFGTIASGNQVIKHGQTRDRIGLQHDALCLEMEGAALKGLDTPFLVIRGVCDYANSHKNKQWQPYSAAVAAACAKEIISLMQPSKTIGDQGTKSRAVADGEPSTANAAQAAADDKKRFTRSQTIINSLHFDQIDARYMNIKSAHTRTCSWLLNTQEYQDWLDPDKLEDHHGLIWIKGKPGAGKSTIMKFLLGEVQKNKSEDQTIISFFFNARGSHIEKSVQGLYQSLLHQLFTRISRLHHVLDTLPAGPDGSVISPWTTISLQEILKQCVPILGGHSLFCLVDALDEGDQDEIRAMVYFFEELGNLARGSDLSFHLCFASRHYPHITVRNGVELVLEHHTGHERDIANYIADKLNVERTNATRALHTKIQEKAMGVFMWVVLVVAMLNKHFDHGFSFTSLQRELDQIPRDLHALFRDLLQRDGDNTDHLLSCIQWILFSARPLKPNEMYLAINLGNQDPRDISIDWEPERMTPMHIKTFILSCSKGLAEIANTGEGEGVQFIHESVRDFLLKENGLYEVWPGLRLQLVGLSHEKLKSCCFDYLSNHCHAMPLGWESPTKLRERFFFTRYAVEHVLYHANEAQHAAVEQRSFMHQFSTWRSQWVELSNSLKMRGYKPNVSVLYLLAERDLDSLIRVDPRILECLTSEPERFQTPFIAALATGSWKAAKSFLAAIESAGNSPSRHADIYAAKMLRGGPFVPEDKFVWKRSVLSYIAEYGNDHIFCAILRSGILDIDIPRDDMDGRTLLSWASGSGLQEGVLLLLERQGPVELADYTGRTPLIWAAANGHGGVVSRLIKHGARIDAADARGRTSLSLAAEKGHDFVIRELLRRGADTEAVDKTGEDDCGRTPLSLAAQHGNVGFLRLLIERGAKVDLQDDQGRTPLSYAIEWHHKQAVFLLLEH</sequence>
<feature type="repeat" description="ANK" evidence="2">
    <location>
        <begin position="1059"/>
        <end position="1091"/>
    </location>
</feature>
<dbReference type="OrthoDB" id="194358at2759"/>
<evidence type="ECO:0000313" key="5">
    <source>
        <dbReference type="EMBL" id="KXJ87851.1"/>
    </source>
</evidence>
<evidence type="ECO:0000259" key="3">
    <source>
        <dbReference type="Pfam" id="PF01048"/>
    </source>
</evidence>
<dbReference type="InterPro" id="IPR053137">
    <property type="entry name" value="NLR-like"/>
</dbReference>
<dbReference type="Gene3D" id="1.25.40.20">
    <property type="entry name" value="Ankyrin repeat-containing domain"/>
    <property type="match status" value="2"/>
</dbReference>
<dbReference type="InterPro" id="IPR000845">
    <property type="entry name" value="Nucleoside_phosphorylase_d"/>
</dbReference>
<dbReference type="InterPro" id="IPR027417">
    <property type="entry name" value="P-loop_NTPase"/>
</dbReference>
<feature type="domain" description="Nucleoside phosphorylase" evidence="3">
    <location>
        <begin position="4"/>
        <end position="288"/>
    </location>
</feature>
<dbReference type="PANTHER" id="PTHR46082:SF11">
    <property type="entry name" value="AAA+ ATPASE DOMAIN-CONTAINING PROTEIN-RELATED"/>
    <property type="match status" value="1"/>
</dbReference>
<dbReference type="Proteomes" id="UP000070501">
    <property type="component" value="Unassembled WGS sequence"/>
</dbReference>
<dbReference type="SMART" id="SM00248">
    <property type="entry name" value="ANK"/>
    <property type="match status" value="5"/>
</dbReference>
<dbReference type="PROSITE" id="PS50088">
    <property type="entry name" value="ANK_REPEAT"/>
    <property type="match status" value="3"/>
</dbReference>
<keyword evidence="2" id="KW-0040">ANK repeat</keyword>
<dbReference type="Pfam" id="PF12796">
    <property type="entry name" value="Ank_2"/>
    <property type="match status" value="2"/>
</dbReference>
<reference evidence="6" key="1">
    <citation type="submission" date="2016-02" db="EMBL/GenBank/DDBJ databases">
        <title>Draft genome sequence of Microdochium bolleyi, a fungal endophyte of beachgrass.</title>
        <authorList>
            <consortium name="DOE Joint Genome Institute"/>
            <person name="David A.S."/>
            <person name="May G."/>
            <person name="Haridas S."/>
            <person name="Lim J."/>
            <person name="Wang M."/>
            <person name="Labutti K."/>
            <person name="Lipzen A."/>
            <person name="Barry K."/>
            <person name="Grigoriev I.V."/>
        </authorList>
    </citation>
    <scope>NUCLEOTIDE SEQUENCE [LARGE SCALE GENOMIC DNA]</scope>
    <source>
        <strain evidence="6">J235TASD1</strain>
    </source>
</reference>
<gene>
    <name evidence="5" type="ORF">Micbo1qcDRAFT_98608</name>
</gene>
<feature type="non-terminal residue" evidence="5">
    <location>
        <position position="1115"/>
    </location>
</feature>
<dbReference type="CDD" id="cd09008">
    <property type="entry name" value="MTAN"/>
    <property type="match status" value="1"/>
</dbReference>
<dbReference type="PANTHER" id="PTHR46082">
    <property type="entry name" value="ATP/GTP-BINDING PROTEIN-RELATED"/>
    <property type="match status" value="1"/>
</dbReference>
<dbReference type="InParanoid" id="A0A136ISD8"/>